<feature type="region of interest" description="Disordered" evidence="1">
    <location>
        <begin position="92"/>
        <end position="115"/>
    </location>
</feature>
<sequence length="115" mass="12779">PADIAPLQIKLIEGDKHFRACSRLYAPAQRKFLLEYTKRSDQLGFIKQNNQSHWASAAVPVAKPKSPDDFQMTVDYRPVNALTIPIVGATQDVTDSSEEAEGSYGYGDFDMPKGF</sequence>
<dbReference type="AlphaFoldDB" id="A0A225UX43"/>
<name>A0A225UX43_9STRA</name>
<dbReference type="Gene3D" id="3.10.10.10">
    <property type="entry name" value="HIV Type 1 Reverse Transcriptase, subunit A, domain 1"/>
    <property type="match status" value="1"/>
</dbReference>
<dbReference type="EMBL" id="NBNE01010499">
    <property type="protein sequence ID" value="OWY97398.1"/>
    <property type="molecule type" value="Genomic_DNA"/>
</dbReference>
<gene>
    <name evidence="2" type="ORF">PHMEG_00032077</name>
</gene>
<dbReference type="OrthoDB" id="121905at2759"/>
<dbReference type="Proteomes" id="UP000198211">
    <property type="component" value="Unassembled WGS sequence"/>
</dbReference>
<evidence type="ECO:0000313" key="3">
    <source>
        <dbReference type="Proteomes" id="UP000198211"/>
    </source>
</evidence>
<evidence type="ECO:0000313" key="2">
    <source>
        <dbReference type="EMBL" id="OWY97398.1"/>
    </source>
</evidence>
<evidence type="ECO:0000256" key="1">
    <source>
        <dbReference type="SAM" id="MobiDB-lite"/>
    </source>
</evidence>
<feature type="non-terminal residue" evidence="2">
    <location>
        <position position="1"/>
    </location>
</feature>
<dbReference type="SUPFAM" id="SSF56672">
    <property type="entry name" value="DNA/RNA polymerases"/>
    <property type="match status" value="1"/>
</dbReference>
<dbReference type="InterPro" id="IPR043502">
    <property type="entry name" value="DNA/RNA_pol_sf"/>
</dbReference>
<proteinExistence type="predicted"/>
<organism evidence="2 3">
    <name type="scientific">Phytophthora megakarya</name>
    <dbReference type="NCBI Taxonomy" id="4795"/>
    <lineage>
        <taxon>Eukaryota</taxon>
        <taxon>Sar</taxon>
        <taxon>Stramenopiles</taxon>
        <taxon>Oomycota</taxon>
        <taxon>Peronosporomycetes</taxon>
        <taxon>Peronosporales</taxon>
        <taxon>Peronosporaceae</taxon>
        <taxon>Phytophthora</taxon>
    </lineage>
</organism>
<keyword evidence="3" id="KW-1185">Reference proteome</keyword>
<reference evidence="3" key="1">
    <citation type="submission" date="2017-03" db="EMBL/GenBank/DDBJ databases">
        <title>Phytopthora megakarya and P. palmivora, two closely related causual agents of cacao black pod achieved similar genome size and gene model numbers by different mechanisms.</title>
        <authorList>
            <person name="Ali S."/>
            <person name="Shao J."/>
            <person name="Larry D.J."/>
            <person name="Kronmiller B."/>
            <person name="Shen D."/>
            <person name="Strem M.D."/>
            <person name="Melnick R.L."/>
            <person name="Guiltinan M.J."/>
            <person name="Tyler B.M."/>
            <person name="Meinhardt L.W."/>
            <person name="Bailey B.A."/>
        </authorList>
    </citation>
    <scope>NUCLEOTIDE SEQUENCE [LARGE SCALE GENOMIC DNA]</scope>
    <source>
        <strain evidence="3">zdho120</strain>
    </source>
</reference>
<accession>A0A225UX43</accession>
<comment type="caution">
    <text evidence="2">The sequence shown here is derived from an EMBL/GenBank/DDBJ whole genome shotgun (WGS) entry which is preliminary data.</text>
</comment>
<protein>
    <submittedName>
        <fullName evidence="2">Uncharacterized protein</fullName>
    </submittedName>
</protein>